<dbReference type="GO" id="GO:0016779">
    <property type="term" value="F:nucleotidyltransferase activity"/>
    <property type="evidence" value="ECO:0007669"/>
    <property type="project" value="UniProtKB-KW"/>
</dbReference>
<dbReference type="PANTHER" id="PTHR43584:SF8">
    <property type="entry name" value="N-ACETYLMURAMATE ALPHA-1-PHOSPHATE URIDYLYLTRANSFERASE"/>
    <property type="match status" value="1"/>
</dbReference>
<dbReference type="PANTHER" id="PTHR43584">
    <property type="entry name" value="NUCLEOTIDYL TRANSFERASE"/>
    <property type="match status" value="1"/>
</dbReference>
<gene>
    <name evidence="5" type="ORF">EA472_08420</name>
</gene>
<evidence type="ECO:0000256" key="2">
    <source>
        <dbReference type="ARBA" id="ARBA00022695"/>
    </source>
</evidence>
<sequence length="284" mass="30516">MHALVFAAGRGSRLRPYTDEMPKPLLEVGDEPILGRCLRTVAAAGVDEIVVVVGYRREEVVDAMGESVDGVSITYAVQRDRKGLAHAICKAAEDGFGISLPTDDRSATLSSESSSQPSNSLHPFEAFPDDVMTVNGDNVFDDCDLSKLRARHDESGVDGTLLLDRVSRNDAEATAHLDLADDGTVRSVAASIDDSGAPPMGSEPADASDERYIAAGVQTHHGPSLLEACHRVDRAESGEYELADALEFLVDEKRYVGVELAGWHRNVNTPADLETARRRLDGST</sequence>
<dbReference type="AlphaFoldDB" id="A0A3N6MYA9"/>
<dbReference type="Proteomes" id="UP000281431">
    <property type="component" value="Unassembled WGS sequence"/>
</dbReference>
<keyword evidence="6" id="KW-1185">Reference proteome</keyword>
<evidence type="ECO:0000313" key="6">
    <source>
        <dbReference type="Proteomes" id="UP000281431"/>
    </source>
</evidence>
<dbReference type="SUPFAM" id="SSF53448">
    <property type="entry name" value="Nucleotide-diphospho-sugar transferases"/>
    <property type="match status" value="1"/>
</dbReference>
<evidence type="ECO:0000256" key="1">
    <source>
        <dbReference type="ARBA" id="ARBA00022679"/>
    </source>
</evidence>
<feature type="domain" description="Nucleotidyl transferase" evidence="4">
    <location>
        <begin position="3"/>
        <end position="93"/>
    </location>
</feature>
<dbReference type="EMBL" id="REFZ01000004">
    <property type="protein sequence ID" value="RQH01452.1"/>
    <property type="molecule type" value="Genomic_DNA"/>
</dbReference>
<dbReference type="CDD" id="cd04181">
    <property type="entry name" value="NTP_transferase"/>
    <property type="match status" value="1"/>
</dbReference>
<dbReference type="InterPro" id="IPR005835">
    <property type="entry name" value="NTP_transferase_dom"/>
</dbReference>
<protein>
    <submittedName>
        <fullName evidence="5">Nucleotidyltransferase family protein</fullName>
    </submittedName>
</protein>
<comment type="caution">
    <text evidence="5">The sequence shown here is derived from an EMBL/GenBank/DDBJ whole genome shotgun (WGS) entry which is preliminary data.</text>
</comment>
<evidence type="ECO:0000313" key="5">
    <source>
        <dbReference type="EMBL" id="RQH01452.1"/>
    </source>
</evidence>
<dbReference type="InterPro" id="IPR050065">
    <property type="entry name" value="GlmU-like"/>
</dbReference>
<keyword evidence="1 5" id="KW-0808">Transferase</keyword>
<dbReference type="Pfam" id="PF00483">
    <property type="entry name" value="NTP_transferase"/>
    <property type="match status" value="1"/>
</dbReference>
<dbReference type="InterPro" id="IPR029044">
    <property type="entry name" value="Nucleotide-diphossugar_trans"/>
</dbReference>
<feature type="compositionally biased region" description="Low complexity" evidence="3">
    <location>
        <begin position="107"/>
        <end position="120"/>
    </location>
</feature>
<accession>A0A3N6MYA9</accession>
<evidence type="ECO:0000256" key="3">
    <source>
        <dbReference type="SAM" id="MobiDB-lite"/>
    </source>
</evidence>
<organism evidence="5 6">
    <name type="scientific">Natrarchaeobius chitinivorans</name>
    <dbReference type="NCBI Taxonomy" id="1679083"/>
    <lineage>
        <taxon>Archaea</taxon>
        <taxon>Methanobacteriati</taxon>
        <taxon>Methanobacteriota</taxon>
        <taxon>Stenosarchaea group</taxon>
        <taxon>Halobacteria</taxon>
        <taxon>Halobacteriales</taxon>
        <taxon>Natrialbaceae</taxon>
        <taxon>Natrarchaeobius</taxon>
    </lineage>
</organism>
<dbReference type="OrthoDB" id="15372at2157"/>
<reference evidence="5 6" key="1">
    <citation type="submission" date="2018-10" db="EMBL/GenBank/DDBJ databases">
        <title>Natrarchaeobius chitinivorans gen. nov., sp. nov., and Natrarchaeobius haloalkaliphilus sp. nov., alkaliphilic, chitin-utilizing haloarchaea from hypersaline alkaline lakes.</title>
        <authorList>
            <person name="Sorokin D.Y."/>
            <person name="Elcheninov A.G."/>
            <person name="Kostrikina N.A."/>
            <person name="Bale N.J."/>
            <person name="Sinninghe Damste J.S."/>
            <person name="Khijniak T.V."/>
            <person name="Kublanov I.V."/>
            <person name="Toshchakov S.V."/>
        </authorList>
    </citation>
    <scope>NUCLEOTIDE SEQUENCE [LARGE SCALE GENOMIC DNA]</scope>
    <source>
        <strain evidence="5 6">AArcht7</strain>
    </source>
</reference>
<keyword evidence="2" id="KW-0548">Nucleotidyltransferase</keyword>
<dbReference type="Gene3D" id="3.90.550.10">
    <property type="entry name" value="Spore Coat Polysaccharide Biosynthesis Protein SpsA, Chain A"/>
    <property type="match status" value="1"/>
</dbReference>
<proteinExistence type="predicted"/>
<name>A0A3N6MYA9_NATCH</name>
<feature type="region of interest" description="Disordered" evidence="3">
    <location>
        <begin position="101"/>
        <end position="122"/>
    </location>
</feature>
<evidence type="ECO:0000259" key="4">
    <source>
        <dbReference type="Pfam" id="PF00483"/>
    </source>
</evidence>